<dbReference type="PROSITE" id="PS00626">
    <property type="entry name" value="RCC1_2"/>
    <property type="match status" value="1"/>
</dbReference>
<keyword evidence="4" id="KW-1185">Reference proteome</keyword>
<protein>
    <submittedName>
        <fullName evidence="3">Regulator of chromosome condensation (RCC1) repeat-containing protein</fullName>
    </submittedName>
</protein>
<dbReference type="InterPro" id="IPR026870">
    <property type="entry name" value="Zinc_ribbon_dom"/>
</dbReference>
<dbReference type="Gene3D" id="2.130.10.30">
    <property type="entry name" value="Regulator of chromosome condensation 1/beta-lactamase-inhibitor protein II"/>
    <property type="match status" value="1"/>
</dbReference>
<sequence>MFCSNCGAKLRENANFCNMCGKELEKNMESRKQIKDIFSNKKLLVGVVSIILLLTFSIIITDNKLDMQITAGLGHSFALTKDGKVYAWGWN</sequence>
<evidence type="ECO:0000313" key="3">
    <source>
        <dbReference type="EMBL" id="SHK39735.1"/>
    </source>
</evidence>
<feature type="non-terminal residue" evidence="3">
    <location>
        <position position="91"/>
    </location>
</feature>
<evidence type="ECO:0000256" key="1">
    <source>
        <dbReference type="SAM" id="Phobius"/>
    </source>
</evidence>
<name>A0A1M6S4W6_9FIRM</name>
<dbReference type="Pfam" id="PF13240">
    <property type="entry name" value="Zn_Ribbon_1"/>
    <property type="match status" value="1"/>
</dbReference>
<keyword evidence="1" id="KW-0812">Transmembrane</keyword>
<dbReference type="RefSeq" id="WP_072908699.1">
    <property type="nucleotide sequence ID" value="NZ_FRAI01000046.1"/>
</dbReference>
<dbReference type="InterPro" id="IPR000408">
    <property type="entry name" value="Reg_chr_condens"/>
</dbReference>
<organism evidence="3 4">
    <name type="scientific">Anaerobranca californiensis DSM 14826</name>
    <dbReference type="NCBI Taxonomy" id="1120989"/>
    <lineage>
        <taxon>Bacteria</taxon>
        <taxon>Bacillati</taxon>
        <taxon>Bacillota</taxon>
        <taxon>Clostridia</taxon>
        <taxon>Eubacteriales</taxon>
        <taxon>Proteinivoracaceae</taxon>
        <taxon>Anaerobranca</taxon>
    </lineage>
</organism>
<proteinExistence type="predicted"/>
<keyword evidence="1" id="KW-0472">Membrane</keyword>
<dbReference type="InterPro" id="IPR009091">
    <property type="entry name" value="RCC1/BLIP-II"/>
</dbReference>
<dbReference type="AlphaFoldDB" id="A0A1M6S4W6"/>
<evidence type="ECO:0000259" key="2">
    <source>
        <dbReference type="Pfam" id="PF13240"/>
    </source>
</evidence>
<dbReference type="Proteomes" id="UP000243547">
    <property type="component" value="Unassembled WGS sequence"/>
</dbReference>
<dbReference type="Pfam" id="PF13540">
    <property type="entry name" value="RCC1_2"/>
    <property type="match status" value="1"/>
</dbReference>
<dbReference type="SUPFAM" id="SSF50985">
    <property type="entry name" value="RCC1/BLIP-II"/>
    <property type="match status" value="1"/>
</dbReference>
<reference evidence="4" key="1">
    <citation type="submission" date="2016-11" db="EMBL/GenBank/DDBJ databases">
        <authorList>
            <person name="Varghese N."/>
            <person name="Submissions S."/>
        </authorList>
    </citation>
    <scope>NUCLEOTIDE SEQUENCE [LARGE SCALE GENOMIC DNA]</scope>
    <source>
        <strain evidence="4">DSM 14826</strain>
    </source>
</reference>
<dbReference type="OrthoDB" id="1822804at2"/>
<feature type="domain" description="Zinc-ribbon" evidence="2">
    <location>
        <begin position="2"/>
        <end position="24"/>
    </location>
</feature>
<gene>
    <name evidence="3" type="ORF">SAMN02745227_02171</name>
</gene>
<accession>A0A1M6S4W6</accession>
<feature type="transmembrane region" description="Helical" evidence="1">
    <location>
        <begin position="43"/>
        <end position="60"/>
    </location>
</feature>
<keyword evidence="1" id="KW-1133">Transmembrane helix</keyword>
<dbReference type="EMBL" id="FRAI01000046">
    <property type="protein sequence ID" value="SHK39735.1"/>
    <property type="molecule type" value="Genomic_DNA"/>
</dbReference>
<evidence type="ECO:0000313" key="4">
    <source>
        <dbReference type="Proteomes" id="UP000243547"/>
    </source>
</evidence>